<feature type="compositionally biased region" description="Polar residues" evidence="1">
    <location>
        <begin position="131"/>
        <end position="140"/>
    </location>
</feature>
<dbReference type="AlphaFoldDB" id="A0A6A5KMF8"/>
<evidence type="ECO:0000256" key="1">
    <source>
        <dbReference type="SAM" id="MobiDB-lite"/>
    </source>
</evidence>
<feature type="region of interest" description="Disordered" evidence="1">
    <location>
        <begin position="460"/>
        <end position="489"/>
    </location>
</feature>
<sequence>MLATSGDSLITKLTSFLTVPEKAPVPDVPPPTPIDEVEPYSTLAAATANDAGKEENNLDGKPAKQPSHVKPRRSMKRSASELIVPTQTRNEQLSALAALNAVHFKEDERLRGIANTNQSRMRASLQPPRPTTQRSISSSQIELRSQYHNPAISSASLQQQLAEQTRPSRNRSRPFRSRRVLTVSESVAQTRPTPIRSTAVRSSSDPDLAKAFANPKTLCRNSPLKPCIKTKAKSATSTPPCGFQQSVVDPEPRTLRRVKTVDFEGNASKPSLSIPQVVVTWQNSAQTPTSDMEPRLSPASKGKQATKRSPSCPNTISRAKSSVADPAVTRTDVHVIAITPSWNAQNVPNDEGEDPATPTMQIIETKSGSYEVIWDDVPPEHSLRIRKRRSSSASHALETASPGAKRGLERVNTKLADWSGTWNNPSPSFKPTIVVFPDDDGLTTQYDCTVEDNEDLTVLAPPNSQFTSAAPSRISSRPASAPMTRAGSCDKISIGDTMQYTPRHAAQDSSPLSSPSRVVPDAEAPAGVAGKTRQALDVRKLSNIEDEDLKFRGHRDSVTIAHSRLMHASDVSPELFARKDSIAMAKKRMHAKNHAAVKATHQPKQVSLEALDLIADDDVPVIPLPTIKEHAAQALKKSASVSILGAAQPVDGDRHIRIMG</sequence>
<feature type="region of interest" description="Disordered" evidence="1">
    <location>
        <begin position="285"/>
        <end position="324"/>
    </location>
</feature>
<feature type="compositionally biased region" description="Polar residues" evidence="1">
    <location>
        <begin position="307"/>
        <end position="320"/>
    </location>
</feature>
<evidence type="ECO:0000313" key="3">
    <source>
        <dbReference type="Proteomes" id="UP000800040"/>
    </source>
</evidence>
<dbReference type="EMBL" id="ML975266">
    <property type="protein sequence ID" value="KAF1837087.1"/>
    <property type="molecule type" value="Genomic_DNA"/>
</dbReference>
<feature type="region of interest" description="Disordered" evidence="1">
    <location>
        <begin position="503"/>
        <end position="531"/>
    </location>
</feature>
<gene>
    <name evidence="2" type="ORF">BDW02DRAFT_190561</name>
</gene>
<proteinExistence type="predicted"/>
<feature type="compositionally biased region" description="Low complexity" evidence="1">
    <location>
        <begin position="468"/>
        <end position="482"/>
    </location>
</feature>
<feature type="compositionally biased region" description="Basic residues" evidence="1">
    <location>
        <begin position="67"/>
        <end position="76"/>
    </location>
</feature>
<keyword evidence="3" id="KW-1185">Reference proteome</keyword>
<feature type="region of interest" description="Disordered" evidence="1">
    <location>
        <begin position="15"/>
        <end position="86"/>
    </location>
</feature>
<name>A0A6A5KMF8_9PLEO</name>
<feature type="region of interest" description="Disordered" evidence="1">
    <location>
        <begin position="115"/>
        <end position="140"/>
    </location>
</feature>
<feature type="compositionally biased region" description="Polar residues" evidence="1">
    <location>
        <begin position="188"/>
        <end position="205"/>
    </location>
</feature>
<evidence type="ECO:0000313" key="2">
    <source>
        <dbReference type="EMBL" id="KAF1837087.1"/>
    </source>
</evidence>
<organism evidence="2 3">
    <name type="scientific">Decorospora gaudefroyi</name>
    <dbReference type="NCBI Taxonomy" id="184978"/>
    <lineage>
        <taxon>Eukaryota</taxon>
        <taxon>Fungi</taxon>
        <taxon>Dikarya</taxon>
        <taxon>Ascomycota</taxon>
        <taxon>Pezizomycotina</taxon>
        <taxon>Dothideomycetes</taxon>
        <taxon>Pleosporomycetidae</taxon>
        <taxon>Pleosporales</taxon>
        <taxon>Pleosporineae</taxon>
        <taxon>Pleosporaceae</taxon>
        <taxon>Decorospora</taxon>
    </lineage>
</organism>
<dbReference type="OrthoDB" id="3944862at2759"/>
<feature type="region of interest" description="Disordered" evidence="1">
    <location>
        <begin position="387"/>
        <end position="407"/>
    </location>
</feature>
<dbReference type="Proteomes" id="UP000800040">
    <property type="component" value="Unassembled WGS sequence"/>
</dbReference>
<protein>
    <submittedName>
        <fullName evidence="2">Uncharacterized protein</fullName>
    </submittedName>
</protein>
<feature type="compositionally biased region" description="Basic and acidic residues" evidence="1">
    <location>
        <begin position="51"/>
        <end position="62"/>
    </location>
</feature>
<feature type="compositionally biased region" description="Basic residues" evidence="1">
    <location>
        <begin position="168"/>
        <end position="178"/>
    </location>
</feature>
<accession>A0A6A5KMF8</accession>
<reference evidence="2" key="1">
    <citation type="submission" date="2020-01" db="EMBL/GenBank/DDBJ databases">
        <authorList>
            <consortium name="DOE Joint Genome Institute"/>
            <person name="Haridas S."/>
            <person name="Albert R."/>
            <person name="Binder M."/>
            <person name="Bloem J."/>
            <person name="Labutti K."/>
            <person name="Salamov A."/>
            <person name="Andreopoulos B."/>
            <person name="Baker S.E."/>
            <person name="Barry K."/>
            <person name="Bills G."/>
            <person name="Bluhm B.H."/>
            <person name="Cannon C."/>
            <person name="Castanera R."/>
            <person name="Culley D.E."/>
            <person name="Daum C."/>
            <person name="Ezra D."/>
            <person name="Gonzalez J.B."/>
            <person name="Henrissat B."/>
            <person name="Kuo A."/>
            <person name="Liang C."/>
            <person name="Lipzen A."/>
            <person name="Lutzoni F."/>
            <person name="Magnuson J."/>
            <person name="Mondo S."/>
            <person name="Nolan M."/>
            <person name="Ohm R."/>
            <person name="Pangilinan J."/>
            <person name="Park H.-J."/>
            <person name="Ramirez L."/>
            <person name="Alfaro M."/>
            <person name="Sun H."/>
            <person name="Tritt A."/>
            <person name="Yoshinaga Y."/>
            <person name="Zwiers L.-H."/>
            <person name="Turgeon B.G."/>
            <person name="Goodwin S.B."/>
            <person name="Spatafora J.W."/>
            <person name="Crous P.W."/>
            <person name="Grigoriev I.V."/>
        </authorList>
    </citation>
    <scope>NUCLEOTIDE SEQUENCE</scope>
    <source>
        <strain evidence="2">P77</strain>
    </source>
</reference>
<feature type="region of interest" description="Disordered" evidence="1">
    <location>
        <begin position="188"/>
        <end position="207"/>
    </location>
</feature>
<feature type="region of interest" description="Disordered" evidence="1">
    <location>
        <begin position="155"/>
        <end position="178"/>
    </location>
</feature>